<organism evidence="4 5">
    <name type="scientific">Amycolatopsis samaneae</name>
    <dbReference type="NCBI Taxonomy" id="664691"/>
    <lineage>
        <taxon>Bacteria</taxon>
        <taxon>Bacillati</taxon>
        <taxon>Actinomycetota</taxon>
        <taxon>Actinomycetes</taxon>
        <taxon>Pseudonocardiales</taxon>
        <taxon>Pseudonocardiaceae</taxon>
        <taxon>Amycolatopsis</taxon>
    </lineage>
</organism>
<proteinExistence type="predicted"/>
<keyword evidence="3" id="KW-0732">Signal</keyword>
<dbReference type="RefSeq" id="WP_345397287.1">
    <property type="nucleotide sequence ID" value="NZ_BAABHG010000008.1"/>
</dbReference>
<feature type="signal peptide" evidence="3">
    <location>
        <begin position="1"/>
        <end position="25"/>
    </location>
</feature>
<comment type="caution">
    <text evidence="4">The sequence shown here is derived from an EMBL/GenBank/DDBJ whole genome shotgun (WGS) entry which is preliminary data.</text>
</comment>
<feature type="transmembrane region" description="Helical" evidence="2">
    <location>
        <begin position="79"/>
        <end position="95"/>
    </location>
</feature>
<dbReference type="EMBL" id="JBHUKU010000006">
    <property type="protein sequence ID" value="MFD2459674.1"/>
    <property type="molecule type" value="Genomic_DNA"/>
</dbReference>
<protein>
    <submittedName>
        <fullName evidence="4">Uncharacterized protein</fullName>
    </submittedName>
</protein>
<feature type="region of interest" description="Disordered" evidence="1">
    <location>
        <begin position="50"/>
        <end position="73"/>
    </location>
</feature>
<evidence type="ECO:0000313" key="4">
    <source>
        <dbReference type="EMBL" id="MFD2459674.1"/>
    </source>
</evidence>
<keyword evidence="2" id="KW-0472">Membrane</keyword>
<keyword evidence="2" id="KW-1133">Transmembrane helix</keyword>
<name>A0ABW5GEM2_9PSEU</name>
<accession>A0ABW5GEM2</accession>
<evidence type="ECO:0000256" key="3">
    <source>
        <dbReference type="SAM" id="SignalP"/>
    </source>
</evidence>
<evidence type="ECO:0000256" key="2">
    <source>
        <dbReference type="SAM" id="Phobius"/>
    </source>
</evidence>
<feature type="chain" id="PRO_5045890744" evidence="3">
    <location>
        <begin position="26"/>
        <end position="105"/>
    </location>
</feature>
<evidence type="ECO:0000256" key="1">
    <source>
        <dbReference type="SAM" id="MobiDB-lite"/>
    </source>
</evidence>
<keyword evidence="5" id="KW-1185">Reference proteome</keyword>
<dbReference type="Proteomes" id="UP001597419">
    <property type="component" value="Unassembled WGS sequence"/>
</dbReference>
<keyword evidence="2" id="KW-0812">Transmembrane</keyword>
<gene>
    <name evidence="4" type="ORF">ACFSYJ_13755</name>
</gene>
<evidence type="ECO:0000313" key="5">
    <source>
        <dbReference type="Proteomes" id="UP001597419"/>
    </source>
</evidence>
<sequence>MTKLRSLVVTGLLGLVVLCAAPAQAAPVANVRAVSSPVLSVSAPSPGTARVALAQQPPGPVLDPAETDKANKEKSRNKIIAGVVAALLLLIVILGRRQRKKAKAG</sequence>
<reference evidence="5" key="1">
    <citation type="journal article" date="2019" name="Int. J. Syst. Evol. Microbiol.">
        <title>The Global Catalogue of Microorganisms (GCM) 10K type strain sequencing project: providing services to taxonomists for standard genome sequencing and annotation.</title>
        <authorList>
            <consortium name="The Broad Institute Genomics Platform"/>
            <consortium name="The Broad Institute Genome Sequencing Center for Infectious Disease"/>
            <person name="Wu L."/>
            <person name="Ma J."/>
        </authorList>
    </citation>
    <scope>NUCLEOTIDE SEQUENCE [LARGE SCALE GENOMIC DNA]</scope>
    <source>
        <strain evidence="5">CGMCC 4.7643</strain>
    </source>
</reference>